<reference evidence="1" key="1">
    <citation type="submission" date="2018-02" db="EMBL/GenBank/DDBJ databases">
        <title>The genomes of Aspergillus section Nigri reveals drivers in fungal speciation.</title>
        <authorList>
            <consortium name="DOE Joint Genome Institute"/>
            <person name="Vesth T.C."/>
            <person name="Nybo J."/>
            <person name="Theobald S."/>
            <person name="Brandl J."/>
            <person name="Frisvad J.C."/>
            <person name="Nielsen K.F."/>
            <person name="Lyhne E.K."/>
            <person name="Kogle M.E."/>
            <person name="Kuo A."/>
            <person name="Riley R."/>
            <person name="Clum A."/>
            <person name="Nolan M."/>
            <person name="Lipzen A."/>
            <person name="Salamov A."/>
            <person name="Henrissat B."/>
            <person name="Wiebenga A."/>
            <person name="De vries R.P."/>
            <person name="Grigoriev I.V."/>
            <person name="Mortensen U.H."/>
            <person name="Andersen M.R."/>
            <person name="Baker S.E."/>
        </authorList>
    </citation>
    <scope>NUCLEOTIDE SEQUENCE</scope>
    <source>
        <strain evidence="1">CBS 621.78</strain>
    </source>
</reference>
<sequence>MQKFRAGDPPYHRVTRARGRRLFCSVRFWMLAKKKSDKKIVVSCLPFLTFLLQITFSFCLLPFAFPDCFFLSFFLFFFFSLPRSLVRRAPLLPPPGSVLNTLLSRLILPPLSHLLPSIVLLSLLTLFFSSFHPPSPLSRQKAFLRWSVRLLSLSPALLSIPPTWSLFIVWEPLPSIASRLSYPPSTALINW</sequence>
<name>A0ACD1GJ71_9EURO</name>
<dbReference type="Proteomes" id="UP000249057">
    <property type="component" value="Unassembled WGS sequence"/>
</dbReference>
<evidence type="ECO:0000313" key="2">
    <source>
        <dbReference type="Proteomes" id="UP000249057"/>
    </source>
</evidence>
<accession>A0ACD1GJ71</accession>
<organism evidence="1 2">
    <name type="scientific">Aspergillus brunneoviolaceus CBS 621.78</name>
    <dbReference type="NCBI Taxonomy" id="1450534"/>
    <lineage>
        <taxon>Eukaryota</taxon>
        <taxon>Fungi</taxon>
        <taxon>Dikarya</taxon>
        <taxon>Ascomycota</taxon>
        <taxon>Pezizomycotina</taxon>
        <taxon>Eurotiomycetes</taxon>
        <taxon>Eurotiomycetidae</taxon>
        <taxon>Eurotiales</taxon>
        <taxon>Aspergillaceae</taxon>
        <taxon>Aspergillus</taxon>
        <taxon>Aspergillus subgen. Circumdati</taxon>
    </lineage>
</organism>
<dbReference type="EMBL" id="KZ825319">
    <property type="protein sequence ID" value="RAH49380.1"/>
    <property type="molecule type" value="Genomic_DNA"/>
</dbReference>
<protein>
    <submittedName>
        <fullName evidence="1">Uncharacterized protein</fullName>
    </submittedName>
</protein>
<keyword evidence="2" id="KW-1185">Reference proteome</keyword>
<gene>
    <name evidence="1" type="ORF">BO95DRAFT_15695</name>
</gene>
<evidence type="ECO:0000313" key="1">
    <source>
        <dbReference type="EMBL" id="RAH49380.1"/>
    </source>
</evidence>
<proteinExistence type="predicted"/>